<organism evidence="1 2">
    <name type="scientific">Acidithiobacillus caldus (strain ATCC 51756 / DSM 8584 / KU)</name>
    <dbReference type="NCBI Taxonomy" id="637389"/>
    <lineage>
        <taxon>Bacteria</taxon>
        <taxon>Pseudomonadati</taxon>
        <taxon>Pseudomonadota</taxon>
        <taxon>Acidithiobacillia</taxon>
        <taxon>Acidithiobacillales</taxon>
        <taxon>Acidithiobacillaceae</taxon>
        <taxon>Acidithiobacillus</taxon>
    </lineage>
</organism>
<proteinExistence type="predicted"/>
<evidence type="ECO:0000313" key="2">
    <source>
        <dbReference type="Proteomes" id="UP000005522"/>
    </source>
</evidence>
<dbReference type="AlphaFoldDB" id="A0A059ZW54"/>
<dbReference type="HOGENOM" id="CLU_162538_5_0_6"/>
<dbReference type="EMBL" id="CP005986">
    <property type="protein sequence ID" value="AIA55795.1"/>
    <property type="molecule type" value="Genomic_DNA"/>
</dbReference>
<dbReference type="InterPro" id="IPR010710">
    <property type="entry name" value="DUF1289"/>
</dbReference>
<evidence type="ECO:0008006" key="3">
    <source>
        <dbReference type="Google" id="ProtNLM"/>
    </source>
</evidence>
<accession>A0A059ZW54</accession>
<dbReference type="Pfam" id="PF06945">
    <property type="entry name" value="DUF1289"/>
    <property type="match status" value="1"/>
</dbReference>
<name>A0A059ZW54_ACICK</name>
<reference evidence="1 2" key="1">
    <citation type="journal article" date="2009" name="J. Bacteriol.">
        <title>Draft genome sequence of the extremely acidophilic bacterium Acidithiobacillus caldus ATCC 51756 reveals metabolic versatility in the genus Acidithiobacillus.</title>
        <authorList>
            <person name="Valdes J."/>
            <person name="Quatrini R."/>
            <person name="Hallberg K."/>
            <person name="Dopson M."/>
            <person name="Valenzuela P.D."/>
            <person name="Holmes D.S."/>
        </authorList>
    </citation>
    <scope>NUCLEOTIDE SEQUENCE [LARGE SCALE GENOMIC DNA]</scope>
    <source>
        <strain evidence="2">ATCC 51756 / DSM 8584 / KU</strain>
    </source>
</reference>
<gene>
    <name evidence="1" type="ORF">Acaty_c1936</name>
</gene>
<dbReference type="KEGG" id="acz:Acaty_c1936"/>
<sequence>MCRSCGRTFEEVTGWIGYSEEQKQACWERLIREGWVDLDRTPLRGK</sequence>
<dbReference type="Proteomes" id="UP000005522">
    <property type="component" value="Chromosome"/>
</dbReference>
<evidence type="ECO:0000313" key="1">
    <source>
        <dbReference type="EMBL" id="AIA55795.1"/>
    </source>
</evidence>
<protein>
    <recommendedName>
        <fullName evidence="3">Fe-S oxidoreductase</fullName>
    </recommendedName>
</protein>